<keyword evidence="4 12" id="KW-0328">Glycosyltransferase</keyword>
<evidence type="ECO:0000256" key="4">
    <source>
        <dbReference type="ARBA" id="ARBA00022676"/>
    </source>
</evidence>
<evidence type="ECO:0000256" key="8">
    <source>
        <dbReference type="ARBA" id="ARBA00023136"/>
    </source>
</evidence>
<dbReference type="EC" id="2.4.1.16" evidence="2 12"/>
<feature type="region of interest" description="Disordered" evidence="13">
    <location>
        <begin position="1"/>
        <end position="228"/>
    </location>
</feature>
<keyword evidence="5 12" id="KW-0808">Transferase</keyword>
<evidence type="ECO:0000313" key="16">
    <source>
        <dbReference type="Proteomes" id="UP000053392"/>
    </source>
</evidence>
<evidence type="ECO:0000256" key="9">
    <source>
        <dbReference type="ARBA" id="ARBA00023316"/>
    </source>
</evidence>
<dbReference type="EMBL" id="KN847896">
    <property type="protein sequence ID" value="KIR43165.1"/>
    <property type="molecule type" value="Genomic_DNA"/>
</dbReference>
<sequence>MNPGDVYQPPQGYNAYGSPTRQNQRPPQPQPPHLPPQQPPYPPPHQPAVQYGDPFSASPQRPPNAPVQNMSPAWQEPQGRHHHAAHPLQQASPTGPQSPRYSLPTQSMSPFNGSPASAPAPAPYIMGSPSHAHAPPIPASSPQHTRFNMNPSYPLPQQQLTPSYSYPNGIDDRLTSPPPLMPHHSSHSSISAIPAPVPDNINYSPSYPPQGYGNTADDDMNDSHPLLAHAAPDPRFGIPQSASAMSMSAPAARYQLSDTGAGDMGVPMYTGNGDAEGQNGFGTGDGVGADGENEVNMHYGPIPARMVRRNRTQKRVQLFQGHLVLDVEVPTMLLDQCPIRQGNEFTKMRYTAVTCDPNDFVEDKYTLRQRLSKSKTWGENGWKKVVVCIVADGRKKINPRTRSVLAALGVYQEGVVSINSSGKIGPGGPNTVPIQMLFCLKEKNQKKINSHRWFFNAFGTCLRPNVCVLLDVGTQPGPDSIYHLWKAFDINSSVGGACGEIVALKGMFWKNLLNPLPGAFSAYRYIALLNDEKGNGPLKQYFVGETMHGSGAGIFSSNMYLAEDRILCWELVSKRECKWKLHYVKSAYAITDVPDTVPELVSQRRRWLNGSFFAAIHSIVHFGYLYRSSTGLPLGNRPAGIYALCGYVYAFCNVHDVSWGTKGSDKVSDDLGVVKSSGDNKDEVTVDLPIEQKDINAVYAAELQILGTKAPKEVRVISDDQKQEDYYKNVRTNVSFSFLKNLKRKILMLRTGVAGLDNDQRSSGGCDFYVHCTLFSLD</sequence>
<evidence type="ECO:0000256" key="1">
    <source>
        <dbReference type="ARBA" id="ARBA00004651"/>
    </source>
</evidence>
<dbReference type="InterPro" id="IPR029044">
    <property type="entry name" value="Nucleotide-diphossugar_trans"/>
</dbReference>
<feature type="compositionally biased region" description="Polar residues" evidence="13">
    <location>
        <begin position="89"/>
        <end position="112"/>
    </location>
</feature>
<dbReference type="AlphaFoldDB" id="A0A0D0VE95"/>
<feature type="compositionally biased region" description="Low complexity" evidence="13">
    <location>
        <begin position="128"/>
        <end position="144"/>
    </location>
</feature>
<evidence type="ECO:0000256" key="5">
    <source>
        <dbReference type="ARBA" id="ARBA00022679"/>
    </source>
</evidence>
<accession>A0A0D0VE95</accession>
<keyword evidence="7" id="KW-1133">Transmembrane helix</keyword>
<reference evidence="15 16" key="1">
    <citation type="submission" date="2015-01" db="EMBL/GenBank/DDBJ databases">
        <title>The Genome Sequence of Cryptococcus gattii Ram5.</title>
        <authorList>
            <consortium name="The Broad Institute Genomics Platform"/>
            <person name="Cuomo C."/>
            <person name="Litvintseva A."/>
            <person name="Chen Y."/>
            <person name="Heitman J."/>
            <person name="Sun S."/>
            <person name="Springer D."/>
            <person name="Dromer F."/>
            <person name="Young S."/>
            <person name="Zeng Q."/>
            <person name="Gargeya S."/>
            <person name="Abouelleil A."/>
            <person name="Alvarado L."/>
            <person name="Chapman S.B."/>
            <person name="Gainer-Dewar J."/>
            <person name="Goldberg J."/>
            <person name="Griggs A."/>
            <person name="Gujja S."/>
            <person name="Hansen M."/>
            <person name="Howarth C."/>
            <person name="Imamovic A."/>
            <person name="Larimer J."/>
            <person name="Murphy C."/>
            <person name="Naylor J."/>
            <person name="Pearson M."/>
            <person name="Priest M."/>
            <person name="Roberts A."/>
            <person name="Saif S."/>
            <person name="Shea T."/>
            <person name="Sykes S."/>
            <person name="Wortman J."/>
            <person name="Nusbaum C."/>
            <person name="Birren B."/>
        </authorList>
    </citation>
    <scope>NUCLEOTIDE SEQUENCE [LARGE SCALE GENOMIC DNA]</scope>
    <source>
        <strain evidence="15 16">Ram5</strain>
    </source>
</reference>
<evidence type="ECO:0000256" key="11">
    <source>
        <dbReference type="ARBA" id="ARBA00048014"/>
    </source>
</evidence>
<evidence type="ECO:0000256" key="6">
    <source>
        <dbReference type="ARBA" id="ARBA00022692"/>
    </source>
</evidence>
<evidence type="ECO:0000313" key="15">
    <source>
        <dbReference type="EMBL" id="KIR43165.1"/>
    </source>
</evidence>
<proteinExistence type="inferred from homology"/>
<evidence type="ECO:0000256" key="12">
    <source>
        <dbReference type="RuleBase" id="RU366040"/>
    </source>
</evidence>
<comment type="function">
    <text evidence="10 12">Polymerizes chitin, a structural polymer of the cell wall and septum, by transferring the sugar moiety of UDP-GlcNAc to the non-reducing end of the growing chitin polymer.</text>
</comment>
<evidence type="ECO:0000259" key="14">
    <source>
        <dbReference type="Pfam" id="PF08407"/>
    </source>
</evidence>
<comment type="catalytic activity">
    <reaction evidence="11 12">
        <text>[(1-&gt;4)-N-acetyl-beta-D-glucosaminyl](n) + UDP-N-acetyl-alpha-D-glucosamine = [(1-&gt;4)-N-acetyl-beta-D-glucosaminyl](n+1) + UDP + H(+)</text>
        <dbReference type="Rhea" id="RHEA:16637"/>
        <dbReference type="Rhea" id="RHEA-COMP:9593"/>
        <dbReference type="Rhea" id="RHEA-COMP:9595"/>
        <dbReference type="ChEBI" id="CHEBI:15378"/>
        <dbReference type="ChEBI" id="CHEBI:17029"/>
        <dbReference type="ChEBI" id="CHEBI:57705"/>
        <dbReference type="ChEBI" id="CHEBI:58223"/>
        <dbReference type="EC" id="2.4.1.16"/>
    </reaction>
</comment>
<dbReference type="InterPro" id="IPR004835">
    <property type="entry name" value="Chitin_synth"/>
</dbReference>
<dbReference type="GO" id="GO:0030428">
    <property type="term" value="C:cell septum"/>
    <property type="evidence" value="ECO:0007669"/>
    <property type="project" value="TreeGrafter"/>
</dbReference>
<keyword evidence="3 12" id="KW-1003">Cell membrane</keyword>
<evidence type="ECO:0000256" key="3">
    <source>
        <dbReference type="ARBA" id="ARBA00022475"/>
    </source>
</evidence>
<dbReference type="Pfam" id="PF01644">
    <property type="entry name" value="Chitin_synth_1"/>
    <property type="match status" value="1"/>
</dbReference>
<keyword evidence="9 12" id="KW-0961">Cell wall biogenesis/degradation</keyword>
<dbReference type="OrthoDB" id="26569at2759"/>
<dbReference type="SUPFAM" id="SSF53448">
    <property type="entry name" value="Nucleotide-diphospho-sugar transferases"/>
    <property type="match status" value="1"/>
</dbReference>
<keyword evidence="8" id="KW-0472">Membrane</keyword>
<organism evidence="15 16">
    <name type="scientific">Cryptococcus deuterogattii Ram5</name>
    <dbReference type="NCBI Taxonomy" id="1296110"/>
    <lineage>
        <taxon>Eukaryota</taxon>
        <taxon>Fungi</taxon>
        <taxon>Dikarya</taxon>
        <taxon>Basidiomycota</taxon>
        <taxon>Agaricomycotina</taxon>
        <taxon>Tremellomycetes</taxon>
        <taxon>Tremellales</taxon>
        <taxon>Cryptococcaceae</taxon>
        <taxon>Cryptococcus</taxon>
        <taxon>Cryptococcus gattii species complex</taxon>
    </lineage>
</organism>
<name>A0A0D0VE95_9TREE</name>
<dbReference type="GO" id="GO:0005886">
    <property type="term" value="C:plasma membrane"/>
    <property type="evidence" value="ECO:0007669"/>
    <property type="project" value="UniProtKB-SubCell"/>
</dbReference>
<dbReference type="GO" id="GO:0071555">
    <property type="term" value="P:cell wall organization"/>
    <property type="evidence" value="ECO:0007669"/>
    <property type="project" value="UniProtKB-KW"/>
</dbReference>
<dbReference type="Proteomes" id="UP000053392">
    <property type="component" value="Unassembled WGS sequence"/>
</dbReference>
<dbReference type="PANTHER" id="PTHR22914">
    <property type="entry name" value="CHITIN SYNTHASE"/>
    <property type="match status" value="1"/>
</dbReference>
<dbReference type="GO" id="GO:0004100">
    <property type="term" value="F:chitin synthase activity"/>
    <property type="evidence" value="ECO:0007669"/>
    <property type="project" value="UniProtKB-UniRule"/>
</dbReference>
<feature type="compositionally biased region" description="Polar residues" evidence="13">
    <location>
        <begin position="145"/>
        <end position="166"/>
    </location>
</feature>
<evidence type="ECO:0000256" key="10">
    <source>
        <dbReference type="ARBA" id="ARBA00024009"/>
    </source>
</evidence>
<evidence type="ECO:0000256" key="13">
    <source>
        <dbReference type="SAM" id="MobiDB-lite"/>
    </source>
</evidence>
<dbReference type="PANTHER" id="PTHR22914:SF9">
    <property type="entry name" value="CHITIN SYNTHASE 1"/>
    <property type="match status" value="1"/>
</dbReference>
<comment type="similarity">
    <text evidence="12">Belongs to the chitin synthase family.</text>
</comment>
<dbReference type="HOGENOM" id="CLU_004760_3_1_1"/>
<keyword evidence="6" id="KW-0812">Transmembrane</keyword>
<protein>
    <recommendedName>
        <fullName evidence="2 12">Chitin synthase</fullName>
        <ecNumber evidence="2 12">2.4.1.16</ecNumber>
    </recommendedName>
</protein>
<dbReference type="Pfam" id="PF08407">
    <property type="entry name" value="Chitin_synth_1N"/>
    <property type="match status" value="1"/>
</dbReference>
<gene>
    <name evidence="15" type="ORF">I313_00006</name>
</gene>
<comment type="subcellular location">
    <subcellularLocation>
        <location evidence="1 12">Cell membrane</location>
        <topology evidence="1 12">Multi-pass membrane protein</topology>
    </subcellularLocation>
</comment>
<evidence type="ECO:0000256" key="7">
    <source>
        <dbReference type="ARBA" id="ARBA00022989"/>
    </source>
</evidence>
<keyword evidence="16" id="KW-1185">Reference proteome</keyword>
<feature type="compositionally biased region" description="Pro residues" evidence="13">
    <location>
        <begin position="26"/>
        <end position="46"/>
    </location>
</feature>
<dbReference type="GO" id="GO:0006031">
    <property type="term" value="P:chitin biosynthetic process"/>
    <property type="evidence" value="ECO:0007669"/>
    <property type="project" value="UniProtKB-UniRule"/>
</dbReference>
<feature type="domain" description="Chitin synthase N-terminal" evidence="14">
    <location>
        <begin position="311"/>
        <end position="372"/>
    </location>
</feature>
<dbReference type="InterPro" id="IPR013616">
    <property type="entry name" value="Chitin_synth_N"/>
</dbReference>
<evidence type="ECO:0000256" key="2">
    <source>
        <dbReference type="ARBA" id="ARBA00012543"/>
    </source>
</evidence>